<protein>
    <recommendedName>
        <fullName evidence="3">Oxidoreductase</fullName>
    </recommendedName>
</protein>
<name>A0A3R9PAC0_9BACT</name>
<sequence length="148" mass="16675">MSTRLSTLNLVKRDRHVSGPDRVDRSFLDFVVDGHSLYDEIGRRSDRVSTLWISPPAAEEEQKAVRRLLGLERGDLPGDRVSLYVCPECGDVGCGAITLKIEFAVDDVIWSDFGYENTHEESIDRASYGSIGPFRFSRQAHEELMSLL</sequence>
<keyword evidence="2" id="KW-1185">Reference proteome</keyword>
<proteinExistence type="predicted"/>
<accession>A0A3R9PAC0</accession>
<reference evidence="1 2" key="1">
    <citation type="submission" date="2018-12" db="EMBL/GenBank/DDBJ databases">
        <title>Sequencing of bacterial isolates from soil warming experiment in Harvard Forest, Massachusetts, USA.</title>
        <authorList>
            <person name="Deangelis K."/>
        </authorList>
    </citation>
    <scope>NUCLEOTIDE SEQUENCE [LARGE SCALE GENOMIC DNA]</scope>
    <source>
        <strain evidence="1 2">EB153</strain>
    </source>
</reference>
<evidence type="ECO:0008006" key="3">
    <source>
        <dbReference type="Google" id="ProtNLM"/>
    </source>
</evidence>
<dbReference type="OrthoDB" id="342114at2"/>
<dbReference type="RefSeq" id="WP_148103879.1">
    <property type="nucleotide sequence ID" value="NZ_RSDW01000001.1"/>
</dbReference>
<dbReference type="EMBL" id="RSDW01000001">
    <property type="protein sequence ID" value="RSL17220.1"/>
    <property type="molecule type" value="Genomic_DNA"/>
</dbReference>
<comment type="caution">
    <text evidence="1">The sequence shown here is derived from an EMBL/GenBank/DDBJ whole genome shotgun (WGS) entry which is preliminary data.</text>
</comment>
<organism evidence="1 2">
    <name type="scientific">Edaphobacter aggregans</name>
    <dbReference type="NCBI Taxonomy" id="570835"/>
    <lineage>
        <taxon>Bacteria</taxon>
        <taxon>Pseudomonadati</taxon>
        <taxon>Acidobacteriota</taxon>
        <taxon>Terriglobia</taxon>
        <taxon>Terriglobales</taxon>
        <taxon>Acidobacteriaceae</taxon>
        <taxon>Edaphobacter</taxon>
    </lineage>
</organism>
<evidence type="ECO:0000313" key="1">
    <source>
        <dbReference type="EMBL" id="RSL17220.1"/>
    </source>
</evidence>
<dbReference type="AlphaFoldDB" id="A0A3R9PAC0"/>
<gene>
    <name evidence="1" type="ORF">EDE15_2750</name>
</gene>
<evidence type="ECO:0000313" key="2">
    <source>
        <dbReference type="Proteomes" id="UP000269669"/>
    </source>
</evidence>
<dbReference type="Proteomes" id="UP000269669">
    <property type="component" value="Unassembled WGS sequence"/>
</dbReference>